<proteinExistence type="predicted"/>
<evidence type="ECO:0000313" key="4">
    <source>
        <dbReference type="EMBL" id="CAB5030420.1"/>
    </source>
</evidence>
<dbReference type="PANTHER" id="PTHR43194:SF2">
    <property type="entry name" value="PEROXISOMAL MEMBRANE PROTEIN LPX1"/>
    <property type="match status" value="1"/>
</dbReference>
<organism evidence="4">
    <name type="scientific">freshwater metagenome</name>
    <dbReference type="NCBI Taxonomy" id="449393"/>
    <lineage>
        <taxon>unclassified sequences</taxon>
        <taxon>metagenomes</taxon>
        <taxon>ecological metagenomes</taxon>
    </lineage>
</organism>
<evidence type="ECO:0000313" key="3">
    <source>
        <dbReference type="EMBL" id="CAB4926871.1"/>
    </source>
</evidence>
<name>A0A6J7RPP6_9ZZZZ</name>
<dbReference type="InterPro" id="IPR050228">
    <property type="entry name" value="Carboxylesterase_BioH"/>
</dbReference>
<dbReference type="InterPro" id="IPR029058">
    <property type="entry name" value="AB_hydrolase_fold"/>
</dbReference>
<evidence type="ECO:0000256" key="1">
    <source>
        <dbReference type="SAM" id="MobiDB-lite"/>
    </source>
</evidence>
<dbReference type="Pfam" id="PF12697">
    <property type="entry name" value="Abhydrolase_6"/>
    <property type="match status" value="1"/>
</dbReference>
<dbReference type="EMBL" id="CAFBPU010000015">
    <property type="protein sequence ID" value="CAB5030420.1"/>
    <property type="molecule type" value="Genomic_DNA"/>
</dbReference>
<accession>A0A6J7RPP6</accession>
<feature type="region of interest" description="Disordered" evidence="1">
    <location>
        <begin position="264"/>
        <end position="290"/>
    </location>
</feature>
<dbReference type="AlphaFoldDB" id="A0A6J7RPP6"/>
<protein>
    <submittedName>
        <fullName evidence="4">Unannotated protein</fullName>
    </submittedName>
</protein>
<reference evidence="4" key="1">
    <citation type="submission" date="2020-05" db="EMBL/GenBank/DDBJ databases">
        <authorList>
            <person name="Chiriac C."/>
            <person name="Salcher M."/>
            <person name="Ghai R."/>
            <person name="Kavagutti S V."/>
        </authorList>
    </citation>
    <scope>NUCLEOTIDE SEQUENCE</scope>
</reference>
<evidence type="ECO:0000259" key="2">
    <source>
        <dbReference type="Pfam" id="PF12697"/>
    </source>
</evidence>
<sequence length="290" mass="30744">MSTPPYLNLPRRARRVTFATVQGPLTGVRIDPEGQPRGTIVFVPGFTGSKEDFVAVLEPLASRGWVVVAYDQRGQFESVGPEEETAYSLKALARDLLEVVAHLDVAPVHVVGHSFGGLVAREAALACDGKAMASLTLLCSGPGAMPSSHRDGLGALHAALPHVPLSTVYDVKEAADREGGWEPPSAAVERFMRHRFISNNPWAMRAKAGILLETPDRTQELAHLALNGFPIAVVYGPDDDAWTSDDQIAMATAFGTRALIVPSAGHSPAADQPEATAEVLDSLLGNSPTA</sequence>
<dbReference type="EMBL" id="CAFBND010000005">
    <property type="protein sequence ID" value="CAB4926871.1"/>
    <property type="molecule type" value="Genomic_DNA"/>
</dbReference>
<feature type="domain" description="AB hydrolase-1" evidence="2">
    <location>
        <begin position="40"/>
        <end position="279"/>
    </location>
</feature>
<dbReference type="PANTHER" id="PTHR43194">
    <property type="entry name" value="HYDROLASE ALPHA/BETA FOLD FAMILY"/>
    <property type="match status" value="1"/>
</dbReference>
<gene>
    <name evidence="3" type="ORF">UFOPK3752_00184</name>
    <name evidence="4" type="ORF">UFOPK4150_00905</name>
</gene>
<dbReference type="InterPro" id="IPR000073">
    <property type="entry name" value="AB_hydrolase_1"/>
</dbReference>
<dbReference type="Gene3D" id="3.40.50.1820">
    <property type="entry name" value="alpha/beta hydrolase"/>
    <property type="match status" value="1"/>
</dbReference>
<dbReference type="SUPFAM" id="SSF53474">
    <property type="entry name" value="alpha/beta-Hydrolases"/>
    <property type="match status" value="1"/>
</dbReference>